<gene>
    <name evidence="1" type="ORF">KIPB_007420</name>
</gene>
<sequence length="131" mass="14768">RICVSTAAPPLCIGHNRMLVIDHNKKKVEICSVLSDNTVKREKVPTPHPWFKSLYAGSCLCIGGTVIVHSNNTAARKELQFLSLDTLTWSSVTLEAEDPDTEPDYYRVMWALDGCLFFISHKEWPALGHER</sequence>
<accession>A0A9K3GK12</accession>
<protein>
    <submittedName>
        <fullName evidence="1">Uncharacterized protein</fullName>
    </submittedName>
</protein>
<evidence type="ECO:0000313" key="1">
    <source>
        <dbReference type="EMBL" id="GIQ85707.1"/>
    </source>
</evidence>
<comment type="caution">
    <text evidence="1">The sequence shown here is derived from an EMBL/GenBank/DDBJ whole genome shotgun (WGS) entry which is preliminary data.</text>
</comment>
<name>A0A9K3GK12_9EUKA</name>
<dbReference type="Proteomes" id="UP000265618">
    <property type="component" value="Unassembled WGS sequence"/>
</dbReference>
<dbReference type="AlphaFoldDB" id="A0A9K3GK12"/>
<organism evidence="1 2">
    <name type="scientific">Kipferlia bialata</name>
    <dbReference type="NCBI Taxonomy" id="797122"/>
    <lineage>
        <taxon>Eukaryota</taxon>
        <taxon>Metamonada</taxon>
        <taxon>Carpediemonas-like organisms</taxon>
        <taxon>Kipferlia</taxon>
    </lineage>
</organism>
<reference evidence="1 2" key="1">
    <citation type="journal article" date="2018" name="PLoS ONE">
        <title>The draft genome of Kipferlia bialata reveals reductive genome evolution in fornicate parasites.</title>
        <authorList>
            <person name="Tanifuji G."/>
            <person name="Takabayashi S."/>
            <person name="Kume K."/>
            <person name="Takagi M."/>
            <person name="Nakayama T."/>
            <person name="Kamikawa R."/>
            <person name="Inagaki Y."/>
            <person name="Hashimoto T."/>
        </authorList>
    </citation>
    <scope>NUCLEOTIDE SEQUENCE [LARGE SCALE GENOMIC DNA]</scope>
    <source>
        <strain evidence="1">NY0173</strain>
    </source>
</reference>
<feature type="non-terminal residue" evidence="1">
    <location>
        <position position="1"/>
    </location>
</feature>
<dbReference type="EMBL" id="BDIP01002088">
    <property type="protein sequence ID" value="GIQ85707.1"/>
    <property type="molecule type" value="Genomic_DNA"/>
</dbReference>
<dbReference type="InterPro" id="IPR011043">
    <property type="entry name" value="Gal_Oxase/kelch_b-propeller"/>
</dbReference>
<proteinExistence type="predicted"/>
<evidence type="ECO:0000313" key="2">
    <source>
        <dbReference type="Proteomes" id="UP000265618"/>
    </source>
</evidence>
<keyword evidence="2" id="KW-1185">Reference proteome</keyword>
<dbReference type="SUPFAM" id="SSF50965">
    <property type="entry name" value="Galactose oxidase, central domain"/>
    <property type="match status" value="1"/>
</dbReference>